<dbReference type="EMBL" id="QTKU01000008">
    <property type="protein sequence ID" value="MBS8262775.1"/>
    <property type="molecule type" value="Genomic_DNA"/>
</dbReference>
<dbReference type="Pfam" id="PF03480">
    <property type="entry name" value="DctP"/>
    <property type="match status" value="1"/>
</dbReference>
<feature type="signal peptide" evidence="2">
    <location>
        <begin position="1"/>
        <end position="23"/>
    </location>
</feature>
<accession>A0A944CHX9</accession>
<dbReference type="NCBIfam" id="NF037995">
    <property type="entry name" value="TRAP_S1"/>
    <property type="match status" value="1"/>
</dbReference>
<name>A0A944CHX9_9HYPH</name>
<dbReference type="Proteomes" id="UP000705379">
    <property type="component" value="Unassembled WGS sequence"/>
</dbReference>
<feature type="chain" id="PRO_5037052437" evidence="2">
    <location>
        <begin position="24"/>
        <end position="328"/>
    </location>
</feature>
<gene>
    <name evidence="3" type="ORF">DYI23_21300</name>
</gene>
<dbReference type="InterPro" id="IPR038404">
    <property type="entry name" value="TRAP_DctP_sf"/>
</dbReference>
<dbReference type="Gene3D" id="3.40.190.170">
    <property type="entry name" value="Bacterial extracellular solute-binding protein, family 7"/>
    <property type="match status" value="1"/>
</dbReference>
<comment type="caution">
    <text evidence="3">The sequence shown here is derived from an EMBL/GenBank/DDBJ whole genome shotgun (WGS) entry which is preliminary data.</text>
</comment>
<dbReference type="InterPro" id="IPR018389">
    <property type="entry name" value="DctP_fam"/>
</dbReference>
<reference evidence="3" key="1">
    <citation type="submission" date="2018-08" db="EMBL/GenBank/DDBJ databases">
        <authorList>
            <person name="Jin W."/>
            <person name="Wang H."/>
            <person name="Yang Y."/>
            <person name="Li M."/>
            <person name="Liu J."/>
        </authorList>
    </citation>
    <scope>NUCLEOTIDE SEQUENCE</scope>
    <source>
        <strain evidence="3">AESS21</strain>
    </source>
</reference>
<dbReference type="CDD" id="cd13602">
    <property type="entry name" value="PBP2_TRAP_BpDctp6_7"/>
    <property type="match status" value="1"/>
</dbReference>
<dbReference type="RefSeq" id="WP_213218103.1">
    <property type="nucleotide sequence ID" value="NZ_QTKU01000008.1"/>
</dbReference>
<dbReference type="PANTHER" id="PTHR33376">
    <property type="match status" value="1"/>
</dbReference>
<keyword evidence="1 2" id="KW-0732">Signal</keyword>
<evidence type="ECO:0000313" key="3">
    <source>
        <dbReference type="EMBL" id="MBS8262775.1"/>
    </source>
</evidence>
<evidence type="ECO:0000256" key="1">
    <source>
        <dbReference type="ARBA" id="ARBA00022729"/>
    </source>
</evidence>
<organism evidence="3 4">
    <name type="scientific">Roseibium polysiphoniae</name>
    <dbReference type="NCBI Taxonomy" id="2571221"/>
    <lineage>
        <taxon>Bacteria</taxon>
        <taxon>Pseudomonadati</taxon>
        <taxon>Pseudomonadota</taxon>
        <taxon>Alphaproteobacteria</taxon>
        <taxon>Hyphomicrobiales</taxon>
        <taxon>Stappiaceae</taxon>
        <taxon>Roseibium</taxon>
    </lineage>
</organism>
<proteinExistence type="predicted"/>
<evidence type="ECO:0000313" key="4">
    <source>
        <dbReference type="Proteomes" id="UP000705379"/>
    </source>
</evidence>
<protein>
    <submittedName>
        <fullName evidence="3">C4-dicarboxylate ABC transporter substrate-binding protein</fullName>
    </submittedName>
</protein>
<dbReference type="PANTHER" id="PTHR33376:SF4">
    <property type="entry name" value="SIALIC ACID-BINDING PERIPLASMIC PROTEIN SIAP"/>
    <property type="match status" value="1"/>
</dbReference>
<evidence type="ECO:0000256" key="2">
    <source>
        <dbReference type="SAM" id="SignalP"/>
    </source>
</evidence>
<dbReference type="GO" id="GO:0055085">
    <property type="term" value="P:transmembrane transport"/>
    <property type="evidence" value="ECO:0007669"/>
    <property type="project" value="InterPro"/>
</dbReference>
<dbReference type="AlphaFoldDB" id="A0A944CHX9"/>
<reference evidence="3" key="2">
    <citation type="journal article" date="2021" name="Microorganisms">
        <title>Bacterial Dimethylsulfoniopropionate Biosynthesis in the East China Sea.</title>
        <authorList>
            <person name="Liu J."/>
            <person name="Zhang Y."/>
            <person name="Liu J."/>
            <person name="Zhong H."/>
            <person name="Williams B.T."/>
            <person name="Zheng Y."/>
            <person name="Curson A.R.J."/>
            <person name="Sun C."/>
            <person name="Sun H."/>
            <person name="Song D."/>
            <person name="Wagner Mackenzie B."/>
            <person name="Bermejo Martinez A."/>
            <person name="Todd J.D."/>
            <person name="Zhang X.H."/>
        </authorList>
    </citation>
    <scope>NUCLEOTIDE SEQUENCE</scope>
    <source>
        <strain evidence="3">AESS21</strain>
    </source>
</reference>
<sequence length="328" mass="35171">MNLKQTLAVVGVAVGMAAQPLFAADINWDMANEYNDTSIHAEGDKIFSAKLAELTGGAIKITHHFGGSIGFKSKDQLDAVGDGALPIADTYVGPLGGIDPVFLLPSLPFLAKTPEEARKLFEAARSGYEAVFADNNQKLLWASPWPPSGIWAKKPVGDLEALAGLKIRTYDANGTITLQEANAAPIQLSWADVVPQLSTGGVEAVLTSAEAGANAKFWEHLDHFTEVNYAMPLNMVHINLDTWDGLSPEHQEAVMAAAKAGEDHVWQSVVTRVGENYAQMQAEEMTVVTDVDPAFLAALLEAGQKAREEWLVKTGDVGKAILDAYMSN</sequence>